<accession>A0ABW1FLC0</accession>
<proteinExistence type="predicted"/>
<name>A0ABW1FLC0_9ACTN</name>
<reference evidence="2" key="1">
    <citation type="journal article" date="2019" name="Int. J. Syst. Evol. Microbiol.">
        <title>The Global Catalogue of Microorganisms (GCM) 10K type strain sequencing project: providing services to taxonomists for standard genome sequencing and annotation.</title>
        <authorList>
            <consortium name="The Broad Institute Genomics Platform"/>
            <consortium name="The Broad Institute Genome Sequencing Center for Infectious Disease"/>
            <person name="Wu L."/>
            <person name="Ma J."/>
        </authorList>
    </citation>
    <scope>NUCLEOTIDE SEQUENCE [LARGE SCALE GENOMIC DNA]</scope>
    <source>
        <strain evidence="2">CGMCC 1.15809</strain>
    </source>
</reference>
<organism evidence="1 2">
    <name type="scientific">Streptomyces ramulosus</name>
    <dbReference type="NCBI Taxonomy" id="47762"/>
    <lineage>
        <taxon>Bacteria</taxon>
        <taxon>Bacillati</taxon>
        <taxon>Actinomycetota</taxon>
        <taxon>Actinomycetes</taxon>
        <taxon>Kitasatosporales</taxon>
        <taxon>Streptomycetaceae</taxon>
        <taxon>Streptomyces</taxon>
    </lineage>
</organism>
<dbReference type="Proteomes" id="UP001596241">
    <property type="component" value="Unassembled WGS sequence"/>
</dbReference>
<sequence>MADTYTLTLHNASSQPGLTFAVYTVAPVGNTAGQFPVAWLTKPLNEGNQVTFAWTLDYAVMFATQGGQAGTVWKESSTVDVKDTDAQLNSALLDYQNNDYVFQHNAGAHPVKPGEVYINTSATVPPWTLDAGPSVGLAISGGESGQTPTMAPAIVGNSGPNLVHTFDLHPTYYIDAGNIVQGAMADLDTVTQYQQVTYGSGVFAAEWTLDKSNNWVEGPPPRNS</sequence>
<gene>
    <name evidence="1" type="ORF">ACFP3M_20865</name>
</gene>
<dbReference type="RefSeq" id="WP_345078070.1">
    <property type="nucleotide sequence ID" value="NZ_BAAAWG010000002.1"/>
</dbReference>
<evidence type="ECO:0000313" key="1">
    <source>
        <dbReference type="EMBL" id="MFC5895252.1"/>
    </source>
</evidence>
<evidence type="ECO:0000313" key="2">
    <source>
        <dbReference type="Proteomes" id="UP001596241"/>
    </source>
</evidence>
<comment type="caution">
    <text evidence="1">The sequence shown here is derived from an EMBL/GenBank/DDBJ whole genome shotgun (WGS) entry which is preliminary data.</text>
</comment>
<keyword evidence="2" id="KW-1185">Reference proteome</keyword>
<dbReference type="EMBL" id="JBHSPW010000009">
    <property type="protein sequence ID" value="MFC5895252.1"/>
    <property type="molecule type" value="Genomic_DNA"/>
</dbReference>
<protein>
    <submittedName>
        <fullName evidence="1">Uncharacterized protein</fullName>
    </submittedName>
</protein>